<dbReference type="EMBL" id="JBEXPZ010000018">
    <property type="protein sequence ID" value="MET9845935.1"/>
    <property type="molecule type" value="Genomic_DNA"/>
</dbReference>
<accession>A0ABV2UXX3</accession>
<feature type="region of interest" description="Disordered" evidence="1">
    <location>
        <begin position="1"/>
        <end position="23"/>
    </location>
</feature>
<gene>
    <name evidence="2" type="ORF">ABZZ21_15445</name>
</gene>
<organism evidence="2 3">
    <name type="scientific">Streptomyces ossamyceticus</name>
    <dbReference type="NCBI Taxonomy" id="249581"/>
    <lineage>
        <taxon>Bacteria</taxon>
        <taxon>Bacillati</taxon>
        <taxon>Actinomycetota</taxon>
        <taxon>Actinomycetes</taxon>
        <taxon>Kitasatosporales</taxon>
        <taxon>Streptomycetaceae</taxon>
        <taxon>Streptomyces</taxon>
    </lineage>
</organism>
<name>A0ABV2UXX3_9ACTN</name>
<comment type="caution">
    <text evidence="2">The sequence shown here is derived from an EMBL/GenBank/DDBJ whole genome shotgun (WGS) entry which is preliminary data.</text>
</comment>
<reference evidence="2 3" key="1">
    <citation type="submission" date="2024-06" db="EMBL/GenBank/DDBJ databases">
        <title>The Natural Products Discovery Center: Release of the First 8490 Sequenced Strains for Exploring Actinobacteria Biosynthetic Diversity.</title>
        <authorList>
            <person name="Kalkreuter E."/>
            <person name="Kautsar S.A."/>
            <person name="Yang D."/>
            <person name="Bader C.D."/>
            <person name="Teijaro C.N."/>
            <person name="Fluegel L."/>
            <person name="Davis C.M."/>
            <person name="Simpson J.R."/>
            <person name="Lauterbach L."/>
            <person name="Steele A.D."/>
            <person name="Gui C."/>
            <person name="Meng S."/>
            <person name="Li G."/>
            <person name="Viehrig K."/>
            <person name="Ye F."/>
            <person name="Su P."/>
            <person name="Kiefer A.F."/>
            <person name="Nichols A."/>
            <person name="Cepeda A.J."/>
            <person name="Yan W."/>
            <person name="Fan B."/>
            <person name="Jiang Y."/>
            <person name="Adhikari A."/>
            <person name="Zheng C.-J."/>
            <person name="Schuster L."/>
            <person name="Cowan T.M."/>
            <person name="Smanski M.J."/>
            <person name="Chevrette M.G."/>
            <person name="De Carvalho L.P.S."/>
            <person name="Shen B."/>
        </authorList>
    </citation>
    <scope>NUCLEOTIDE SEQUENCE [LARGE SCALE GENOMIC DNA]</scope>
    <source>
        <strain evidence="2 3">NPDC006434</strain>
    </source>
</reference>
<dbReference type="Proteomes" id="UP001550210">
    <property type="component" value="Unassembled WGS sequence"/>
</dbReference>
<proteinExistence type="predicted"/>
<evidence type="ECO:0000313" key="3">
    <source>
        <dbReference type="Proteomes" id="UP001550210"/>
    </source>
</evidence>
<evidence type="ECO:0000256" key="1">
    <source>
        <dbReference type="SAM" id="MobiDB-lite"/>
    </source>
</evidence>
<sequence>MQQVLDRPVAADPGSELGAGGCAGRQARDQVDAFDGEFAAGEVPSPADDLEGLQHVGVVDVVEGGRLEPADLLAVVGAGVLVVVEGDLAPGQTADAAEEAGVVGLDGR</sequence>
<evidence type="ECO:0000313" key="2">
    <source>
        <dbReference type="EMBL" id="MET9845935.1"/>
    </source>
</evidence>
<keyword evidence="3" id="KW-1185">Reference proteome</keyword>
<dbReference type="RefSeq" id="WP_355397176.1">
    <property type="nucleotide sequence ID" value="NZ_JBEXPZ010000018.1"/>
</dbReference>
<protein>
    <submittedName>
        <fullName evidence="2">Uncharacterized protein</fullName>
    </submittedName>
</protein>